<organism evidence="3 4">
    <name type="scientific">Candidatus Ornithospirochaeta avicola</name>
    <dbReference type="NCBI Taxonomy" id="2840896"/>
    <lineage>
        <taxon>Bacteria</taxon>
        <taxon>Pseudomonadati</taxon>
        <taxon>Spirochaetota</taxon>
        <taxon>Spirochaetia</taxon>
        <taxon>Spirochaetales</taxon>
        <taxon>Spirochaetaceae</taxon>
        <taxon>Spirochaetaceae incertae sedis</taxon>
        <taxon>Candidatus Ornithospirochaeta</taxon>
    </lineage>
</organism>
<dbReference type="InterPro" id="IPR043143">
    <property type="entry name" value="Mal/L-sulf/L-lact_DH-like_NADP"/>
</dbReference>
<dbReference type="AlphaFoldDB" id="A0A9D1PUM8"/>
<dbReference type="Pfam" id="PF02615">
    <property type="entry name" value="Ldh_2"/>
    <property type="match status" value="1"/>
</dbReference>
<protein>
    <submittedName>
        <fullName evidence="3">Ldh family oxidoreductase</fullName>
    </submittedName>
</protein>
<dbReference type="PANTHER" id="PTHR11091:SF0">
    <property type="entry name" value="MALATE DEHYDROGENASE"/>
    <property type="match status" value="1"/>
</dbReference>
<comment type="similarity">
    <text evidence="1">Belongs to the LDH2/MDH2 oxidoreductase family.</text>
</comment>
<evidence type="ECO:0000256" key="1">
    <source>
        <dbReference type="ARBA" id="ARBA00006056"/>
    </source>
</evidence>
<dbReference type="Proteomes" id="UP000823936">
    <property type="component" value="Unassembled WGS sequence"/>
</dbReference>
<dbReference type="Gene3D" id="1.10.1530.10">
    <property type="match status" value="1"/>
</dbReference>
<accession>A0A9D1PUM8</accession>
<name>A0A9D1PUM8_9SPIO</name>
<dbReference type="GO" id="GO:0016491">
    <property type="term" value="F:oxidoreductase activity"/>
    <property type="evidence" value="ECO:0007669"/>
    <property type="project" value="UniProtKB-KW"/>
</dbReference>
<gene>
    <name evidence="3" type="ORF">IAB12_04765</name>
</gene>
<proteinExistence type="inferred from homology"/>
<dbReference type="EMBL" id="DXHU01000019">
    <property type="protein sequence ID" value="HIV99068.1"/>
    <property type="molecule type" value="Genomic_DNA"/>
</dbReference>
<comment type="caution">
    <text evidence="3">The sequence shown here is derived from an EMBL/GenBank/DDBJ whole genome shotgun (WGS) entry which is preliminary data.</text>
</comment>
<dbReference type="Gene3D" id="3.30.1370.60">
    <property type="entry name" value="Hypothetical oxidoreductase yiak, domain 2"/>
    <property type="match status" value="1"/>
</dbReference>
<dbReference type="InterPro" id="IPR036111">
    <property type="entry name" value="Mal/L-sulfo/L-lacto_DH-like_sf"/>
</dbReference>
<evidence type="ECO:0000313" key="3">
    <source>
        <dbReference type="EMBL" id="HIV99068.1"/>
    </source>
</evidence>
<evidence type="ECO:0000256" key="2">
    <source>
        <dbReference type="ARBA" id="ARBA00023002"/>
    </source>
</evidence>
<dbReference type="PANTHER" id="PTHR11091">
    <property type="entry name" value="OXIDOREDUCTASE-RELATED"/>
    <property type="match status" value="1"/>
</dbReference>
<dbReference type="SUPFAM" id="SSF89733">
    <property type="entry name" value="L-sulfolactate dehydrogenase-like"/>
    <property type="match status" value="1"/>
</dbReference>
<evidence type="ECO:0000313" key="4">
    <source>
        <dbReference type="Proteomes" id="UP000823936"/>
    </source>
</evidence>
<reference evidence="3" key="2">
    <citation type="submission" date="2021-04" db="EMBL/GenBank/DDBJ databases">
        <authorList>
            <person name="Gilroy R."/>
        </authorList>
    </citation>
    <scope>NUCLEOTIDE SEQUENCE</scope>
    <source>
        <strain evidence="3">Gambia11-129</strain>
    </source>
</reference>
<dbReference type="InterPro" id="IPR043144">
    <property type="entry name" value="Mal/L-sulf/L-lact_DH-like_ah"/>
</dbReference>
<sequence length="377" mass="41180">MTEKEKFLDAYKDCVFVDFDRLERFMKEALMAAGVPKADSEIIADVLIESDKRGIDSHGIGRLKPIYIDRIDKGIMNPVTEIEIVKETETTCVLDGHNGMGHVVSFKAMKMAIEKAKKHGIAMTAVRNSNHYGIAGYYATMATDEDMIGITGTNARPSIAPTFGVENMLGTNPLTIALPTNDPFPFVLDCATSVSQRGKIEVYGRAGKELPPGWVIDEEGKTRTDTEGVLRDLTLGKAALTPLGGLGEETGGYKGYGYATVVEILSAALQDGSFMKALGGKDEKGKDIPYPLGHFFIAVNPEFFLGAAVFKKISSAILSDLRNSRKAPGEERIYTAGEKEYIARTLRSQYGCPVPESLQKVIKTLTARYGLEDDWPF</sequence>
<keyword evidence="2" id="KW-0560">Oxidoreductase</keyword>
<dbReference type="InterPro" id="IPR003767">
    <property type="entry name" value="Malate/L-lactate_DH-like"/>
</dbReference>
<reference evidence="3" key="1">
    <citation type="journal article" date="2021" name="PeerJ">
        <title>Extensive microbial diversity within the chicken gut microbiome revealed by metagenomics and culture.</title>
        <authorList>
            <person name="Gilroy R."/>
            <person name="Ravi A."/>
            <person name="Getino M."/>
            <person name="Pursley I."/>
            <person name="Horton D.L."/>
            <person name="Alikhan N.F."/>
            <person name="Baker D."/>
            <person name="Gharbi K."/>
            <person name="Hall N."/>
            <person name="Watson M."/>
            <person name="Adriaenssens E.M."/>
            <person name="Foster-Nyarko E."/>
            <person name="Jarju S."/>
            <person name="Secka A."/>
            <person name="Antonio M."/>
            <person name="Oren A."/>
            <person name="Chaudhuri R.R."/>
            <person name="La Ragione R."/>
            <person name="Hildebrand F."/>
            <person name="Pallen M.J."/>
        </authorList>
    </citation>
    <scope>NUCLEOTIDE SEQUENCE</scope>
    <source>
        <strain evidence="3">Gambia11-129</strain>
    </source>
</reference>